<feature type="transmembrane region" description="Helical" evidence="2">
    <location>
        <begin position="41"/>
        <end position="74"/>
    </location>
</feature>
<comment type="caution">
    <text evidence="3">The sequence shown here is derived from an EMBL/GenBank/DDBJ whole genome shotgun (WGS) entry which is preliminary data.</text>
</comment>
<evidence type="ECO:0000256" key="1">
    <source>
        <dbReference type="SAM" id="MobiDB-lite"/>
    </source>
</evidence>
<organism evidence="3 4">
    <name type="scientific">Microlunatus parietis</name>
    <dbReference type="NCBI Taxonomy" id="682979"/>
    <lineage>
        <taxon>Bacteria</taxon>
        <taxon>Bacillati</taxon>
        <taxon>Actinomycetota</taxon>
        <taxon>Actinomycetes</taxon>
        <taxon>Propionibacteriales</taxon>
        <taxon>Propionibacteriaceae</taxon>
        <taxon>Microlunatus</taxon>
    </lineage>
</organism>
<keyword evidence="2" id="KW-0812">Transmembrane</keyword>
<keyword evidence="2" id="KW-1133">Transmembrane helix</keyword>
<dbReference type="RefSeq" id="WP_179756706.1">
    <property type="nucleotide sequence ID" value="NZ_JACCBU010000001.1"/>
</dbReference>
<reference evidence="3 4" key="1">
    <citation type="submission" date="2020-07" db="EMBL/GenBank/DDBJ databases">
        <title>Sequencing the genomes of 1000 actinobacteria strains.</title>
        <authorList>
            <person name="Klenk H.-P."/>
        </authorList>
    </citation>
    <scope>NUCLEOTIDE SEQUENCE [LARGE SCALE GENOMIC DNA]</scope>
    <source>
        <strain evidence="3 4">DSM 22083</strain>
    </source>
</reference>
<evidence type="ECO:0000313" key="3">
    <source>
        <dbReference type="EMBL" id="NYE74416.1"/>
    </source>
</evidence>
<accession>A0A7Y9LFS4</accession>
<sequence length="129" mass="13923">MSQPGTPVPPPPFARGPGAPPPVPPADPWTREIFRTQIVRLIGAASGVALAVFAIVTFWIPVVGLVISLTIVILRRYQIRLRDYYAAYFLPYEYPEQGALDVGYVLGLVGVGLSGLASAGWLIIFFGNL</sequence>
<gene>
    <name evidence="3" type="ORF">BKA15_005745</name>
</gene>
<protein>
    <submittedName>
        <fullName evidence="3">Uncharacterized protein</fullName>
    </submittedName>
</protein>
<dbReference type="EMBL" id="JACCBU010000001">
    <property type="protein sequence ID" value="NYE74416.1"/>
    <property type="molecule type" value="Genomic_DNA"/>
</dbReference>
<evidence type="ECO:0000313" key="4">
    <source>
        <dbReference type="Proteomes" id="UP000569914"/>
    </source>
</evidence>
<dbReference type="Proteomes" id="UP000569914">
    <property type="component" value="Unassembled WGS sequence"/>
</dbReference>
<keyword evidence="2" id="KW-0472">Membrane</keyword>
<proteinExistence type="predicted"/>
<evidence type="ECO:0000256" key="2">
    <source>
        <dbReference type="SAM" id="Phobius"/>
    </source>
</evidence>
<keyword evidence="4" id="KW-1185">Reference proteome</keyword>
<feature type="region of interest" description="Disordered" evidence="1">
    <location>
        <begin position="1"/>
        <end position="27"/>
    </location>
</feature>
<name>A0A7Y9LFS4_9ACTN</name>
<feature type="transmembrane region" description="Helical" evidence="2">
    <location>
        <begin position="102"/>
        <end position="126"/>
    </location>
</feature>
<dbReference type="AlphaFoldDB" id="A0A7Y9LFS4"/>